<dbReference type="SUPFAM" id="SSF48726">
    <property type="entry name" value="Immunoglobulin"/>
    <property type="match status" value="1"/>
</dbReference>
<dbReference type="CDD" id="cd00063">
    <property type="entry name" value="FN3"/>
    <property type="match status" value="1"/>
</dbReference>
<keyword evidence="1" id="KW-1015">Disulfide bond</keyword>
<dbReference type="InterPro" id="IPR013783">
    <property type="entry name" value="Ig-like_fold"/>
</dbReference>
<gene>
    <name evidence="3" type="ORF">LSH36_202g01008</name>
</gene>
<name>A0AAD9N6K2_9ANNE</name>
<evidence type="ECO:0000313" key="4">
    <source>
        <dbReference type="Proteomes" id="UP001208570"/>
    </source>
</evidence>
<protein>
    <recommendedName>
        <fullName evidence="2">Fibronectin type-III domain-containing protein</fullName>
    </recommendedName>
</protein>
<dbReference type="SMART" id="SM00060">
    <property type="entry name" value="FN3"/>
    <property type="match status" value="1"/>
</dbReference>
<dbReference type="PANTHER" id="PTHR44170:SF32">
    <property type="entry name" value="PROTEIN TURTLE-LIKE PROTEIN"/>
    <property type="match status" value="1"/>
</dbReference>
<dbReference type="AlphaFoldDB" id="A0AAD9N6K2"/>
<dbReference type="PANTHER" id="PTHR44170">
    <property type="entry name" value="PROTEIN SIDEKICK"/>
    <property type="match status" value="1"/>
</dbReference>
<proteinExistence type="predicted"/>
<evidence type="ECO:0000313" key="3">
    <source>
        <dbReference type="EMBL" id="KAK2156896.1"/>
    </source>
</evidence>
<organism evidence="3 4">
    <name type="scientific">Paralvinella palmiformis</name>
    <dbReference type="NCBI Taxonomy" id="53620"/>
    <lineage>
        <taxon>Eukaryota</taxon>
        <taxon>Metazoa</taxon>
        <taxon>Spiralia</taxon>
        <taxon>Lophotrochozoa</taxon>
        <taxon>Annelida</taxon>
        <taxon>Polychaeta</taxon>
        <taxon>Sedentaria</taxon>
        <taxon>Canalipalpata</taxon>
        <taxon>Terebellida</taxon>
        <taxon>Terebelliformia</taxon>
        <taxon>Alvinellidae</taxon>
        <taxon>Paralvinella</taxon>
    </lineage>
</organism>
<dbReference type="SUPFAM" id="SSF49265">
    <property type="entry name" value="Fibronectin type III"/>
    <property type="match status" value="1"/>
</dbReference>
<dbReference type="EMBL" id="JAODUP010000202">
    <property type="protein sequence ID" value="KAK2156896.1"/>
    <property type="molecule type" value="Genomic_DNA"/>
</dbReference>
<dbReference type="GO" id="GO:0098609">
    <property type="term" value="P:cell-cell adhesion"/>
    <property type="evidence" value="ECO:0007669"/>
    <property type="project" value="TreeGrafter"/>
</dbReference>
<dbReference type="Pfam" id="PF00041">
    <property type="entry name" value="fn3"/>
    <property type="match status" value="1"/>
</dbReference>
<reference evidence="3" key="1">
    <citation type="journal article" date="2023" name="Mol. Biol. Evol.">
        <title>Third-Generation Sequencing Reveals the Adaptive Role of the Epigenome in Three Deep-Sea Polychaetes.</title>
        <authorList>
            <person name="Perez M."/>
            <person name="Aroh O."/>
            <person name="Sun Y."/>
            <person name="Lan Y."/>
            <person name="Juniper S.K."/>
            <person name="Young C.R."/>
            <person name="Angers B."/>
            <person name="Qian P.Y."/>
        </authorList>
    </citation>
    <scope>NUCLEOTIDE SEQUENCE</scope>
    <source>
        <strain evidence="3">P08H-3</strain>
    </source>
</reference>
<dbReference type="InterPro" id="IPR003961">
    <property type="entry name" value="FN3_dom"/>
</dbReference>
<sequence>ADGTFPSTTKTLLNDGNLTIVNLGKEDHGVYECVASNVVTSVITTALLIIELTTPHAPYNLSVSTTQYTAKVSWLPAYDGGYPQHYVLWYKRKSDGHSARNEWQTLRVVPDEATSITVYELLPNFNYEFTVLSRNRLGDGLFSKIVTARTKGVFSKWHSYDARDE</sequence>
<dbReference type="InterPro" id="IPR036179">
    <property type="entry name" value="Ig-like_dom_sf"/>
</dbReference>
<keyword evidence="4" id="KW-1185">Reference proteome</keyword>
<dbReference type="PROSITE" id="PS50853">
    <property type="entry name" value="FN3"/>
    <property type="match status" value="1"/>
</dbReference>
<accession>A0AAD9N6K2</accession>
<comment type="caution">
    <text evidence="3">The sequence shown here is derived from an EMBL/GenBank/DDBJ whole genome shotgun (WGS) entry which is preliminary data.</text>
</comment>
<dbReference type="Proteomes" id="UP001208570">
    <property type="component" value="Unassembled WGS sequence"/>
</dbReference>
<dbReference type="InterPro" id="IPR036116">
    <property type="entry name" value="FN3_sf"/>
</dbReference>
<dbReference type="Gene3D" id="2.60.40.10">
    <property type="entry name" value="Immunoglobulins"/>
    <property type="match status" value="2"/>
</dbReference>
<feature type="non-terminal residue" evidence="3">
    <location>
        <position position="1"/>
    </location>
</feature>
<evidence type="ECO:0000259" key="2">
    <source>
        <dbReference type="PROSITE" id="PS50853"/>
    </source>
</evidence>
<feature type="non-terminal residue" evidence="3">
    <location>
        <position position="165"/>
    </location>
</feature>
<feature type="domain" description="Fibronectin type-III" evidence="2">
    <location>
        <begin position="57"/>
        <end position="153"/>
    </location>
</feature>
<evidence type="ECO:0000256" key="1">
    <source>
        <dbReference type="ARBA" id="ARBA00023157"/>
    </source>
</evidence>